<organism evidence="1 2">
    <name type="scientific">Pteropus alecto</name>
    <name type="common">Black flying fox</name>
    <dbReference type="NCBI Taxonomy" id="9402"/>
    <lineage>
        <taxon>Eukaryota</taxon>
        <taxon>Metazoa</taxon>
        <taxon>Chordata</taxon>
        <taxon>Craniata</taxon>
        <taxon>Vertebrata</taxon>
        <taxon>Euteleostomi</taxon>
        <taxon>Mammalia</taxon>
        <taxon>Eutheria</taxon>
        <taxon>Laurasiatheria</taxon>
        <taxon>Chiroptera</taxon>
        <taxon>Yinpterochiroptera</taxon>
        <taxon>Pteropodoidea</taxon>
        <taxon>Pteropodidae</taxon>
        <taxon>Pteropodinae</taxon>
        <taxon>Pteropus</taxon>
    </lineage>
</organism>
<proteinExistence type="predicted"/>
<evidence type="ECO:0000313" key="1">
    <source>
        <dbReference type="EMBL" id="ELK17779.1"/>
    </source>
</evidence>
<keyword evidence="2" id="KW-1185">Reference proteome</keyword>
<gene>
    <name evidence="1" type="ORF">PAL_GLEAN10001198</name>
</gene>
<dbReference type="AlphaFoldDB" id="L5L213"/>
<accession>L5L213</accession>
<dbReference type="EMBL" id="KB030398">
    <property type="protein sequence ID" value="ELK17779.1"/>
    <property type="molecule type" value="Genomic_DNA"/>
</dbReference>
<name>L5L213_PTEAL</name>
<sequence length="64" mass="6784">MALSYPSLPLICLGLPSSLDLRNPKSSRDIIFGEPDIVVVLAQGPAPPKLDAKPELLDTQITSA</sequence>
<evidence type="ECO:0000313" key="2">
    <source>
        <dbReference type="Proteomes" id="UP000010552"/>
    </source>
</evidence>
<dbReference type="InParanoid" id="L5L213"/>
<reference evidence="2" key="1">
    <citation type="journal article" date="2013" name="Science">
        <title>Comparative analysis of bat genomes provides insight into the evolution of flight and immunity.</title>
        <authorList>
            <person name="Zhang G."/>
            <person name="Cowled C."/>
            <person name="Shi Z."/>
            <person name="Huang Z."/>
            <person name="Bishop-Lilly K.A."/>
            <person name="Fang X."/>
            <person name="Wynne J.W."/>
            <person name="Xiong Z."/>
            <person name="Baker M.L."/>
            <person name="Zhao W."/>
            <person name="Tachedjian M."/>
            <person name="Zhu Y."/>
            <person name="Zhou P."/>
            <person name="Jiang X."/>
            <person name="Ng J."/>
            <person name="Yang L."/>
            <person name="Wu L."/>
            <person name="Xiao J."/>
            <person name="Feng Y."/>
            <person name="Chen Y."/>
            <person name="Sun X."/>
            <person name="Zhang Y."/>
            <person name="Marsh G.A."/>
            <person name="Crameri G."/>
            <person name="Broder C.C."/>
            <person name="Frey K.G."/>
            <person name="Wang L.F."/>
            <person name="Wang J."/>
        </authorList>
    </citation>
    <scope>NUCLEOTIDE SEQUENCE [LARGE SCALE GENOMIC DNA]</scope>
</reference>
<protein>
    <submittedName>
        <fullName evidence="1">THAP domain-containing protein 8</fullName>
    </submittedName>
</protein>
<dbReference type="Proteomes" id="UP000010552">
    <property type="component" value="Unassembled WGS sequence"/>
</dbReference>